<protein>
    <submittedName>
        <fullName evidence="1">Uncharacterized protein</fullName>
    </submittedName>
</protein>
<organism evidence="1">
    <name type="scientific">Rhizophora mucronata</name>
    <name type="common">Asiatic mangrove</name>
    <dbReference type="NCBI Taxonomy" id="61149"/>
    <lineage>
        <taxon>Eukaryota</taxon>
        <taxon>Viridiplantae</taxon>
        <taxon>Streptophyta</taxon>
        <taxon>Embryophyta</taxon>
        <taxon>Tracheophyta</taxon>
        <taxon>Spermatophyta</taxon>
        <taxon>Magnoliopsida</taxon>
        <taxon>eudicotyledons</taxon>
        <taxon>Gunneridae</taxon>
        <taxon>Pentapetalae</taxon>
        <taxon>rosids</taxon>
        <taxon>fabids</taxon>
        <taxon>Malpighiales</taxon>
        <taxon>Rhizophoraceae</taxon>
        <taxon>Rhizophora</taxon>
    </lineage>
</organism>
<dbReference type="EMBL" id="GGEC01060866">
    <property type="protein sequence ID" value="MBX41350.1"/>
    <property type="molecule type" value="Transcribed_RNA"/>
</dbReference>
<name>A0A2P2NG09_RHIMU</name>
<dbReference type="AlphaFoldDB" id="A0A2P2NG09"/>
<accession>A0A2P2NG09</accession>
<sequence>MQVNKPFSSVDSVDSPELTILSAFLMVLANSELHSML</sequence>
<proteinExistence type="predicted"/>
<reference evidence="1" key="1">
    <citation type="submission" date="2018-02" db="EMBL/GenBank/DDBJ databases">
        <title>Rhizophora mucronata_Transcriptome.</title>
        <authorList>
            <person name="Meera S.P."/>
            <person name="Sreeshan A."/>
            <person name="Augustine A."/>
        </authorList>
    </citation>
    <scope>NUCLEOTIDE SEQUENCE</scope>
    <source>
        <tissue evidence="1">Leaf</tissue>
    </source>
</reference>
<evidence type="ECO:0000313" key="1">
    <source>
        <dbReference type="EMBL" id="MBX41350.1"/>
    </source>
</evidence>